<dbReference type="AlphaFoldDB" id="A0A1G4AQ35"/>
<evidence type="ECO:0000313" key="2">
    <source>
        <dbReference type="EMBL" id="OHE91274.1"/>
    </source>
</evidence>
<dbReference type="GeneID" id="34566559"/>
<sequence length="804" mass="92909">MSTFKYDQKLALNEIRLIQLLPGDWLDGLEARLFLADRDHEYLALSYAWGSSKRSNHITVNDKIHRITFNLDRALRSIRRQAEPVILWIDSICINQDDAVEKGHQVGLMHDIFSWATEVIAYIGDGLDRSRGDYPRRFEKLGKNPFLEFLPNDEMGTLSLESQKYLDKVKDSQPGSLTEHEEIMCLYSLFELFEINTFSRGGPLANAYQDDLTHNLSEAQLRLISERMRHFATSDWWNRMWIVQEACVARQLTVIYGRASIPFAYVEHAAQAFKGSPATKHPDLARVMLYLVGKIDAIRPVRLVTENVGSAEHLTACSSLLWLLRKFRNRKSSEPRDKIFALLKLAEDMKMRRPFQHNKLTIETDYEVDVGELFSHAAYEIIHHTGLLWMTTPDLLAKSRKDIPSWVPDWSSEYMIPGFNQRRFDLQEETYLKFNASRVRFRHFRTSSSGDEFRNILPQQHFEGLLEKSPDRWKPVHDLPIMIKYTSSWPFENKEQRSALILKGVACGVVVTASDVIRSDLSNISFVIFQVQNSYERQEGWRIYRVPLLETIASCLSSAVQIRSEYSDYVQPLEPEKRREFARWTFRKLPRYFKSMNSQPVLHEEFYRTAADCPEGTGIDAIVFREFSPHLRFQVTTATFSNERQLDDELGLNGMYRLVRLLPEDFGIQEQSKPNDLSWKEDTIRTIAAGYRLFVTDRGQVGLGPENMRVGDALCVLEAGLMPYILRKHIGTLYTESSRVGQMESVMGTNRFTMVGTCYADGIMHWGDEAQGWADNADDDEEIDSKLRRRLNAPELKEAAFVLV</sequence>
<keyword evidence="3" id="KW-1185">Reference proteome</keyword>
<accession>A0A1G4AQ35</accession>
<dbReference type="PANTHER" id="PTHR24148">
    <property type="entry name" value="ANKYRIN REPEAT DOMAIN-CONTAINING PROTEIN 39 HOMOLOG-RELATED"/>
    <property type="match status" value="1"/>
</dbReference>
<dbReference type="Proteomes" id="UP000176998">
    <property type="component" value="Unassembled WGS sequence"/>
</dbReference>
<dbReference type="PANTHER" id="PTHR24148:SF73">
    <property type="entry name" value="HET DOMAIN PROTEIN (AFU_ORTHOLOGUE AFUA_8G01020)"/>
    <property type="match status" value="1"/>
</dbReference>
<evidence type="ECO:0000259" key="1">
    <source>
        <dbReference type="Pfam" id="PF06985"/>
    </source>
</evidence>
<dbReference type="InterPro" id="IPR010730">
    <property type="entry name" value="HET"/>
</dbReference>
<name>A0A1G4AQ35_9PEZI</name>
<proteinExistence type="predicted"/>
<dbReference type="EMBL" id="MJBS01000192">
    <property type="protein sequence ID" value="OHE91274.1"/>
    <property type="molecule type" value="Genomic_DNA"/>
</dbReference>
<dbReference type="InterPro" id="IPR052895">
    <property type="entry name" value="HetReg/Transcr_Mod"/>
</dbReference>
<dbReference type="STRING" id="1209926.A0A1G4AQ35"/>
<comment type="caution">
    <text evidence="2">The sequence shown here is derived from an EMBL/GenBank/DDBJ whole genome shotgun (WGS) entry which is preliminary data.</text>
</comment>
<feature type="domain" description="Heterokaryon incompatibility" evidence="1">
    <location>
        <begin position="42"/>
        <end position="245"/>
    </location>
</feature>
<dbReference type="Pfam" id="PF06985">
    <property type="entry name" value="HET"/>
    <property type="match status" value="1"/>
</dbReference>
<dbReference type="OrthoDB" id="3557394at2759"/>
<organism evidence="2 3">
    <name type="scientific">Colletotrichum orchidophilum</name>
    <dbReference type="NCBI Taxonomy" id="1209926"/>
    <lineage>
        <taxon>Eukaryota</taxon>
        <taxon>Fungi</taxon>
        <taxon>Dikarya</taxon>
        <taxon>Ascomycota</taxon>
        <taxon>Pezizomycotina</taxon>
        <taxon>Sordariomycetes</taxon>
        <taxon>Hypocreomycetidae</taxon>
        <taxon>Glomerellales</taxon>
        <taxon>Glomerellaceae</taxon>
        <taxon>Colletotrichum</taxon>
    </lineage>
</organism>
<evidence type="ECO:0000313" key="3">
    <source>
        <dbReference type="Proteomes" id="UP000176998"/>
    </source>
</evidence>
<reference evidence="2 3" key="1">
    <citation type="submission" date="2016-09" db="EMBL/GenBank/DDBJ databases">
        <authorList>
            <person name="Capua I."/>
            <person name="De Benedictis P."/>
            <person name="Joannis T."/>
            <person name="Lombin L.H."/>
            <person name="Cattoli G."/>
        </authorList>
    </citation>
    <scope>NUCLEOTIDE SEQUENCE [LARGE SCALE GENOMIC DNA]</scope>
    <source>
        <strain evidence="2 3">IMI 309357</strain>
    </source>
</reference>
<protein>
    <submittedName>
        <fullName evidence="2">Heterokaryon incompatibility protein</fullName>
    </submittedName>
</protein>
<dbReference type="RefSeq" id="XP_022468447.1">
    <property type="nucleotide sequence ID" value="XM_022625049.1"/>
</dbReference>
<gene>
    <name evidence="2" type="ORF">CORC01_13432</name>
</gene>